<dbReference type="EMBL" id="GG683038">
    <property type="protein sequence ID" value="EER02550.1"/>
    <property type="molecule type" value="Genomic_DNA"/>
</dbReference>
<dbReference type="Proteomes" id="UP000007800">
    <property type="component" value="Unassembled WGS sequence"/>
</dbReference>
<dbReference type="RefSeq" id="XP_002769832.1">
    <property type="nucleotide sequence ID" value="XM_002769786.1"/>
</dbReference>
<sequence>MAPHPAAGKRFILHYRPSDGDADLLVPIPRIKAALDYWRARPPHNGSQGRIKYDADFSTVDIINYTDDDDDGQDEISLLAAVGQQEDEARS</sequence>
<protein>
    <submittedName>
        <fullName evidence="1">Uncharacterized protein</fullName>
    </submittedName>
</protein>
<evidence type="ECO:0000313" key="2">
    <source>
        <dbReference type="Proteomes" id="UP000007800"/>
    </source>
</evidence>
<feature type="non-terminal residue" evidence="1">
    <location>
        <position position="91"/>
    </location>
</feature>
<name>C5LKY6_PERM5</name>
<organism evidence="2">
    <name type="scientific">Perkinsus marinus (strain ATCC 50983 / TXsc)</name>
    <dbReference type="NCBI Taxonomy" id="423536"/>
    <lineage>
        <taxon>Eukaryota</taxon>
        <taxon>Sar</taxon>
        <taxon>Alveolata</taxon>
        <taxon>Perkinsozoa</taxon>
        <taxon>Perkinsea</taxon>
        <taxon>Perkinsida</taxon>
        <taxon>Perkinsidae</taxon>
        <taxon>Perkinsus</taxon>
    </lineage>
</organism>
<proteinExistence type="predicted"/>
<gene>
    <name evidence="1" type="ORF">Pmar_PMAR005891</name>
</gene>
<dbReference type="InParanoid" id="C5LKY6"/>
<reference evidence="1 2" key="1">
    <citation type="submission" date="2008-07" db="EMBL/GenBank/DDBJ databases">
        <authorList>
            <person name="El-Sayed N."/>
            <person name="Caler E."/>
            <person name="Inman J."/>
            <person name="Amedeo P."/>
            <person name="Hass B."/>
            <person name="Wortman J."/>
        </authorList>
    </citation>
    <scope>NUCLEOTIDE SEQUENCE [LARGE SCALE GENOMIC DNA]</scope>
    <source>
        <strain evidence="2">ATCC 50983 / TXsc</strain>
    </source>
</reference>
<evidence type="ECO:0000313" key="1">
    <source>
        <dbReference type="EMBL" id="EER02550.1"/>
    </source>
</evidence>
<dbReference type="AlphaFoldDB" id="C5LKY6"/>
<accession>C5LKY6</accession>
<dbReference type="GeneID" id="9047700"/>
<keyword evidence="2" id="KW-1185">Reference proteome</keyword>